<proteinExistence type="inferred from homology"/>
<dbReference type="AlphaFoldDB" id="A0A9D1L6E0"/>
<keyword evidence="3" id="KW-0132">Cell division</keyword>
<evidence type="ECO:0000256" key="3">
    <source>
        <dbReference type="HAMAP-Rule" id="MF_01805"/>
    </source>
</evidence>
<evidence type="ECO:0000256" key="2">
    <source>
        <dbReference type="ARBA" id="ARBA00044777"/>
    </source>
</evidence>
<dbReference type="InterPro" id="IPR023093">
    <property type="entry name" value="ScpA-like_C"/>
</dbReference>
<protein>
    <recommendedName>
        <fullName evidence="2 3">Segregation and condensation protein A</fullName>
    </recommendedName>
</protein>
<dbReference type="GO" id="GO:0006260">
    <property type="term" value="P:DNA replication"/>
    <property type="evidence" value="ECO:0007669"/>
    <property type="project" value="UniProtKB-UniRule"/>
</dbReference>
<keyword evidence="3" id="KW-0131">Cell cycle</keyword>
<keyword evidence="1 3" id="KW-0159">Chromosome partition</keyword>
<dbReference type="PANTHER" id="PTHR33969">
    <property type="entry name" value="SEGREGATION AND CONDENSATION PROTEIN A"/>
    <property type="match status" value="1"/>
</dbReference>
<dbReference type="PANTHER" id="PTHR33969:SF2">
    <property type="entry name" value="SEGREGATION AND CONDENSATION PROTEIN A"/>
    <property type="match status" value="1"/>
</dbReference>
<feature type="region of interest" description="Disordered" evidence="4">
    <location>
        <begin position="246"/>
        <end position="273"/>
    </location>
</feature>
<dbReference type="HAMAP" id="MF_01805">
    <property type="entry name" value="ScpA"/>
    <property type="match status" value="1"/>
</dbReference>
<sequence>MSYKVKLNVFEGPFDLLVYLIEHARMSIYDIEITSITTQYMEAVDTMKKADVNLASEFMVLAAALLEIKSRMLLPRASEKGREDGLVEDPRTQLVEKLIEYKKFKAVAEMLEKREEETGRALEKPQEDLSLFTGEEDEYLSLSVEQFTAAFQLFLQRKKRLEEIRVHHRRSEKQRITTEARIEDIRDFFVESGVKEADFRELVKRAGDRYDTAVTFSSVLEMMKERTVDAQQKYIYGDITVKPTEALFGGQKARPEETPGESGEEKPWQAEKQ</sequence>
<comment type="subcellular location">
    <subcellularLocation>
        <location evidence="3">Cytoplasm</location>
    </subcellularLocation>
    <text evidence="3">Associated with two foci at the outer edges of the nucleoid region in young cells, and at four foci within both cell halves in older cells.</text>
</comment>
<dbReference type="GO" id="GO:0051301">
    <property type="term" value="P:cell division"/>
    <property type="evidence" value="ECO:0007669"/>
    <property type="project" value="UniProtKB-KW"/>
</dbReference>
<dbReference type="GO" id="GO:0007059">
    <property type="term" value="P:chromosome segregation"/>
    <property type="evidence" value="ECO:0007669"/>
    <property type="project" value="UniProtKB-UniRule"/>
</dbReference>
<dbReference type="Proteomes" id="UP000824090">
    <property type="component" value="Unassembled WGS sequence"/>
</dbReference>
<evidence type="ECO:0000256" key="1">
    <source>
        <dbReference type="ARBA" id="ARBA00022829"/>
    </source>
</evidence>
<comment type="subunit">
    <text evidence="3">Component of a cohesin-like complex composed of ScpA, ScpB and the Smc homodimer, in which ScpA and ScpB bind to the head domain of Smc. The presence of the three proteins is required for the association of the complex with DNA.</text>
</comment>
<keyword evidence="3" id="KW-0963">Cytoplasm</keyword>
<evidence type="ECO:0000313" key="6">
    <source>
        <dbReference type="Proteomes" id="UP000824090"/>
    </source>
</evidence>
<dbReference type="Pfam" id="PF02616">
    <property type="entry name" value="SMC_ScpA"/>
    <property type="match status" value="1"/>
</dbReference>
<organism evidence="5 6">
    <name type="scientific">Candidatus Allocopromorpha excrementigallinarum</name>
    <dbReference type="NCBI Taxonomy" id="2840742"/>
    <lineage>
        <taxon>Bacteria</taxon>
        <taxon>Bacillati</taxon>
        <taxon>Bacillota</taxon>
        <taxon>Clostridia</taxon>
        <taxon>Eubacteriales</taxon>
        <taxon>Eubacteriaceae</taxon>
        <taxon>Eubacteriaceae incertae sedis</taxon>
        <taxon>Candidatus Allocopromorpha</taxon>
    </lineage>
</organism>
<accession>A0A9D1L6E0</accession>
<gene>
    <name evidence="3" type="primary">scpA</name>
    <name evidence="5" type="ORF">IAC50_04100</name>
</gene>
<dbReference type="EMBL" id="DVMP01000078">
    <property type="protein sequence ID" value="HIU25656.1"/>
    <property type="molecule type" value="Genomic_DNA"/>
</dbReference>
<dbReference type="Gene3D" id="1.10.10.580">
    <property type="entry name" value="Structural maintenance of chromosome 1. Chain E"/>
    <property type="match status" value="1"/>
</dbReference>
<dbReference type="InterPro" id="IPR003768">
    <property type="entry name" value="ScpA"/>
</dbReference>
<comment type="function">
    <text evidence="3">Participates in chromosomal partition during cell division. May act via the formation of a condensin-like complex containing Smc and ScpB that pull DNA away from mid-cell into both cell halves.</text>
</comment>
<dbReference type="Gene3D" id="6.10.250.2410">
    <property type="match status" value="1"/>
</dbReference>
<comment type="similarity">
    <text evidence="3">Belongs to the ScpA family.</text>
</comment>
<evidence type="ECO:0000313" key="5">
    <source>
        <dbReference type="EMBL" id="HIU25656.1"/>
    </source>
</evidence>
<comment type="caution">
    <text evidence="5">The sequence shown here is derived from an EMBL/GenBank/DDBJ whole genome shotgun (WGS) entry which is preliminary data.</text>
</comment>
<reference evidence="5" key="1">
    <citation type="submission" date="2020-10" db="EMBL/GenBank/DDBJ databases">
        <authorList>
            <person name="Gilroy R."/>
        </authorList>
    </citation>
    <scope>NUCLEOTIDE SEQUENCE</scope>
    <source>
        <strain evidence="5">ChiHcec3-6078</strain>
    </source>
</reference>
<name>A0A9D1L6E0_9FIRM</name>
<dbReference type="GO" id="GO:0005737">
    <property type="term" value="C:cytoplasm"/>
    <property type="evidence" value="ECO:0007669"/>
    <property type="project" value="UniProtKB-SubCell"/>
</dbReference>
<evidence type="ECO:0000256" key="4">
    <source>
        <dbReference type="SAM" id="MobiDB-lite"/>
    </source>
</evidence>
<feature type="compositionally biased region" description="Basic and acidic residues" evidence="4">
    <location>
        <begin position="253"/>
        <end position="273"/>
    </location>
</feature>
<reference evidence="5" key="2">
    <citation type="journal article" date="2021" name="PeerJ">
        <title>Extensive microbial diversity within the chicken gut microbiome revealed by metagenomics and culture.</title>
        <authorList>
            <person name="Gilroy R."/>
            <person name="Ravi A."/>
            <person name="Getino M."/>
            <person name="Pursley I."/>
            <person name="Horton D.L."/>
            <person name="Alikhan N.F."/>
            <person name="Baker D."/>
            <person name="Gharbi K."/>
            <person name="Hall N."/>
            <person name="Watson M."/>
            <person name="Adriaenssens E.M."/>
            <person name="Foster-Nyarko E."/>
            <person name="Jarju S."/>
            <person name="Secka A."/>
            <person name="Antonio M."/>
            <person name="Oren A."/>
            <person name="Chaudhuri R.R."/>
            <person name="La Ragione R."/>
            <person name="Hildebrand F."/>
            <person name="Pallen M.J."/>
        </authorList>
    </citation>
    <scope>NUCLEOTIDE SEQUENCE</scope>
    <source>
        <strain evidence="5">ChiHcec3-6078</strain>
    </source>
</reference>